<evidence type="ECO:0000256" key="14">
    <source>
        <dbReference type="HAMAP-Rule" id="MF_00154"/>
    </source>
</evidence>
<keyword evidence="5 14" id="KW-0808">Transferase</keyword>
<evidence type="ECO:0000256" key="5">
    <source>
        <dbReference type="ARBA" id="ARBA00022679"/>
    </source>
</evidence>
<feature type="transmembrane region" description="Helical" evidence="14">
    <location>
        <begin position="243"/>
        <end position="260"/>
    </location>
</feature>
<evidence type="ECO:0000256" key="3">
    <source>
        <dbReference type="ARBA" id="ARBA00012292"/>
    </source>
</evidence>
<reference evidence="16 17" key="1">
    <citation type="submission" date="2021-08" db="EMBL/GenBank/DDBJ databases">
        <title>Devosia salina sp. nov., isolated from the South China Sea sediment.</title>
        <authorList>
            <person name="Zhou Z."/>
        </authorList>
    </citation>
    <scope>NUCLEOTIDE SEQUENCE [LARGE SCALE GENOMIC DNA]</scope>
    <source>
        <strain evidence="16 17">SCS-3</strain>
    </source>
</reference>
<keyword evidence="9 14" id="KW-0472">Membrane</keyword>
<dbReference type="NCBIfam" id="NF003349">
    <property type="entry name" value="PRK04375.1-2"/>
    <property type="match status" value="1"/>
</dbReference>
<comment type="catalytic activity">
    <reaction evidence="13 14">
        <text>heme b + (2E,6E)-farnesyl diphosphate + H2O = Fe(II)-heme o + diphosphate</text>
        <dbReference type="Rhea" id="RHEA:28070"/>
        <dbReference type="ChEBI" id="CHEBI:15377"/>
        <dbReference type="ChEBI" id="CHEBI:33019"/>
        <dbReference type="ChEBI" id="CHEBI:60344"/>
        <dbReference type="ChEBI" id="CHEBI:60530"/>
        <dbReference type="ChEBI" id="CHEBI:175763"/>
        <dbReference type="EC" id="2.5.1.141"/>
    </reaction>
</comment>
<dbReference type="HAMAP" id="MF_00154">
    <property type="entry name" value="CyoE_CtaB"/>
    <property type="match status" value="1"/>
</dbReference>
<name>A0ABX8WMP6_9HYPH</name>
<dbReference type="InterPro" id="IPR030470">
    <property type="entry name" value="UbiA_prenylTrfase_CS"/>
</dbReference>
<feature type="transmembrane region" description="Helical" evidence="14">
    <location>
        <begin position="115"/>
        <end position="135"/>
    </location>
</feature>
<dbReference type="NCBIfam" id="TIGR01473">
    <property type="entry name" value="cyoE_ctaB"/>
    <property type="match status" value="1"/>
</dbReference>
<comment type="similarity">
    <text evidence="14">Belongs to the UbiA prenyltransferase family. Protoheme IX farnesyltransferase subfamily.</text>
</comment>
<dbReference type="EMBL" id="CP080590">
    <property type="protein sequence ID" value="QYO77555.1"/>
    <property type="molecule type" value="Genomic_DNA"/>
</dbReference>
<comment type="miscellaneous">
    <text evidence="14">Carbon 2 of the heme B porphyrin ring is defined according to the Fischer nomenclature.</text>
</comment>
<comment type="function">
    <text evidence="14">Converts heme B (protoheme IX) to heme O by substitution of the vinyl group on carbon 2 of heme B porphyrin ring with a hydroxyethyl farnesyl side group.</text>
</comment>
<evidence type="ECO:0000256" key="1">
    <source>
        <dbReference type="ARBA" id="ARBA00004651"/>
    </source>
</evidence>
<sequence>MTRSADRAPARSASPKEQPVALVDDSREASAYAGGARVEDYLALLKPRVMSLVVFTALVGMLIAPVGINPLVGMIAIVCIAIGAGASGALNMWYDADIDAIMSRTLNRPIPAGRMTRGEALAFGLVLSVFSVTLLGLATNWVAGGFLAFTIFFYAVVYTMWLKRSTPQNIVIGGAAGAFPPMVGWAAVTGTLSWESLALFLIIFLWTPPHFWALALYKQGDYGAAGIPMMPNVAGERSTRRQIFAYAVILAVASLLPLALGFSGWIYGAVAVVTGLSFVWFALRLLRAPDGVDMRRAARSLFTFSLSYLFVLFLALLIDNFALRLGVI</sequence>
<dbReference type="CDD" id="cd13957">
    <property type="entry name" value="PT_UbiA_Cox10"/>
    <property type="match status" value="1"/>
</dbReference>
<evidence type="ECO:0000256" key="7">
    <source>
        <dbReference type="ARBA" id="ARBA00022989"/>
    </source>
</evidence>
<accession>A0ABX8WMP6</accession>
<evidence type="ECO:0000256" key="10">
    <source>
        <dbReference type="ARBA" id="ARBA00030253"/>
    </source>
</evidence>
<dbReference type="PANTHER" id="PTHR43448">
    <property type="entry name" value="PROTOHEME IX FARNESYLTRANSFERASE, MITOCHONDRIAL"/>
    <property type="match status" value="1"/>
</dbReference>
<feature type="transmembrane region" description="Helical" evidence="14">
    <location>
        <begin position="298"/>
        <end position="318"/>
    </location>
</feature>
<feature type="transmembrane region" description="Helical" evidence="14">
    <location>
        <begin position="74"/>
        <end position="94"/>
    </location>
</feature>
<feature type="transmembrane region" description="Helical" evidence="14">
    <location>
        <begin position="194"/>
        <end position="217"/>
    </location>
</feature>
<evidence type="ECO:0000256" key="15">
    <source>
        <dbReference type="SAM" id="MobiDB-lite"/>
    </source>
</evidence>
<dbReference type="GO" id="GO:0008495">
    <property type="term" value="F:protoheme IX farnesyltransferase activity"/>
    <property type="evidence" value="ECO:0007669"/>
    <property type="project" value="UniProtKB-EC"/>
</dbReference>
<keyword evidence="8 14" id="KW-0350">Heme biosynthesis</keyword>
<keyword evidence="17" id="KW-1185">Reference proteome</keyword>
<dbReference type="RefSeq" id="WP_220306010.1">
    <property type="nucleotide sequence ID" value="NZ_CP080590.1"/>
</dbReference>
<comment type="subcellular location">
    <subcellularLocation>
        <location evidence="1 14">Cell membrane</location>
        <topology evidence="1 14">Multi-pass membrane protein</topology>
    </subcellularLocation>
</comment>
<evidence type="ECO:0000256" key="4">
    <source>
        <dbReference type="ARBA" id="ARBA00022475"/>
    </source>
</evidence>
<feature type="transmembrane region" description="Helical" evidence="14">
    <location>
        <begin position="169"/>
        <end position="188"/>
    </location>
</feature>
<keyword evidence="6 14" id="KW-0812">Transmembrane</keyword>
<dbReference type="Proteomes" id="UP000825799">
    <property type="component" value="Chromosome"/>
</dbReference>
<protein>
    <recommendedName>
        <fullName evidence="11 14">Protoheme IX farnesyltransferase</fullName>
        <ecNumber evidence="3 14">2.5.1.141</ecNumber>
    </recommendedName>
    <alternativeName>
        <fullName evidence="12 14">Heme B farnesyltransferase</fullName>
    </alternativeName>
    <alternativeName>
        <fullName evidence="10 14">Heme O synthase</fullName>
    </alternativeName>
</protein>
<evidence type="ECO:0000256" key="12">
    <source>
        <dbReference type="ARBA" id="ARBA00042475"/>
    </source>
</evidence>
<evidence type="ECO:0000256" key="2">
    <source>
        <dbReference type="ARBA" id="ARBA00004919"/>
    </source>
</evidence>
<dbReference type="EC" id="2.5.1.141" evidence="3 14"/>
<feature type="region of interest" description="Disordered" evidence="15">
    <location>
        <begin position="1"/>
        <end position="20"/>
    </location>
</feature>
<gene>
    <name evidence="14" type="primary">ctaB</name>
    <name evidence="16" type="ORF">K1X15_02975</name>
</gene>
<evidence type="ECO:0000256" key="11">
    <source>
        <dbReference type="ARBA" id="ARBA00040810"/>
    </source>
</evidence>
<organism evidence="16 17">
    <name type="scientific">Devosia salina</name>
    <dbReference type="NCBI Taxonomy" id="2860336"/>
    <lineage>
        <taxon>Bacteria</taxon>
        <taxon>Pseudomonadati</taxon>
        <taxon>Pseudomonadota</taxon>
        <taxon>Alphaproteobacteria</taxon>
        <taxon>Hyphomicrobiales</taxon>
        <taxon>Devosiaceae</taxon>
        <taxon>Devosia</taxon>
    </lineage>
</organism>
<dbReference type="InterPro" id="IPR000537">
    <property type="entry name" value="UbiA_prenyltransferase"/>
</dbReference>
<dbReference type="PROSITE" id="PS00943">
    <property type="entry name" value="UBIA"/>
    <property type="match status" value="1"/>
</dbReference>
<evidence type="ECO:0000256" key="13">
    <source>
        <dbReference type="ARBA" id="ARBA00047690"/>
    </source>
</evidence>
<comment type="pathway">
    <text evidence="2 14">Porphyrin-containing compound metabolism; heme O biosynthesis; heme O from protoheme: step 1/1.</text>
</comment>
<feature type="transmembrane region" description="Helical" evidence="14">
    <location>
        <begin position="266"/>
        <end position="286"/>
    </location>
</feature>
<evidence type="ECO:0000256" key="9">
    <source>
        <dbReference type="ARBA" id="ARBA00023136"/>
    </source>
</evidence>
<dbReference type="PANTHER" id="PTHR43448:SF7">
    <property type="entry name" value="4-HYDROXYBENZOATE SOLANESYLTRANSFERASE"/>
    <property type="match status" value="1"/>
</dbReference>
<dbReference type="Pfam" id="PF01040">
    <property type="entry name" value="UbiA"/>
    <property type="match status" value="1"/>
</dbReference>
<dbReference type="Gene3D" id="1.10.357.140">
    <property type="entry name" value="UbiA prenyltransferase"/>
    <property type="match status" value="1"/>
</dbReference>
<feature type="transmembrane region" description="Helical" evidence="14">
    <location>
        <begin position="141"/>
        <end position="162"/>
    </location>
</feature>
<evidence type="ECO:0000313" key="16">
    <source>
        <dbReference type="EMBL" id="QYO77555.1"/>
    </source>
</evidence>
<evidence type="ECO:0000256" key="8">
    <source>
        <dbReference type="ARBA" id="ARBA00023133"/>
    </source>
</evidence>
<evidence type="ECO:0000256" key="6">
    <source>
        <dbReference type="ARBA" id="ARBA00022692"/>
    </source>
</evidence>
<keyword evidence="7 14" id="KW-1133">Transmembrane helix</keyword>
<dbReference type="InterPro" id="IPR044878">
    <property type="entry name" value="UbiA_sf"/>
</dbReference>
<keyword evidence="4 14" id="KW-1003">Cell membrane</keyword>
<proteinExistence type="inferred from homology"/>
<dbReference type="InterPro" id="IPR006369">
    <property type="entry name" value="Protohaem_IX_farnesylTrfase"/>
</dbReference>
<feature type="transmembrane region" description="Helical" evidence="14">
    <location>
        <begin position="49"/>
        <end position="68"/>
    </location>
</feature>
<evidence type="ECO:0000313" key="17">
    <source>
        <dbReference type="Proteomes" id="UP000825799"/>
    </source>
</evidence>